<dbReference type="OrthoDB" id="2971634at2759"/>
<reference evidence="1 2" key="1">
    <citation type="submission" date="2014-04" db="EMBL/GenBank/DDBJ databases">
        <authorList>
            <consortium name="DOE Joint Genome Institute"/>
            <person name="Kuo A."/>
            <person name="Tarkka M."/>
            <person name="Buscot F."/>
            <person name="Kohler A."/>
            <person name="Nagy L.G."/>
            <person name="Floudas D."/>
            <person name="Copeland A."/>
            <person name="Barry K.W."/>
            <person name="Cichocki N."/>
            <person name="Veneault-Fourrey C."/>
            <person name="LaButti K."/>
            <person name="Lindquist E.A."/>
            <person name="Lipzen A."/>
            <person name="Lundell T."/>
            <person name="Morin E."/>
            <person name="Murat C."/>
            <person name="Sun H."/>
            <person name="Tunlid A."/>
            <person name="Henrissat B."/>
            <person name="Grigoriev I.V."/>
            <person name="Hibbett D.S."/>
            <person name="Martin F."/>
            <person name="Nordberg H.P."/>
            <person name="Cantor M.N."/>
            <person name="Hua S.X."/>
        </authorList>
    </citation>
    <scope>NUCLEOTIDE SEQUENCE [LARGE SCALE GENOMIC DNA]</scope>
    <source>
        <strain evidence="1 2">F 1598</strain>
    </source>
</reference>
<evidence type="ECO:0000313" key="2">
    <source>
        <dbReference type="Proteomes" id="UP000054166"/>
    </source>
</evidence>
<gene>
    <name evidence="1" type="ORF">PILCRDRAFT_89151</name>
</gene>
<dbReference type="InParanoid" id="A0A0C3FQJ8"/>
<name>A0A0C3FQJ8_PILCF</name>
<accession>A0A0C3FQJ8</accession>
<dbReference type="HOGENOM" id="CLU_1587139_0_0_1"/>
<proteinExistence type="predicted"/>
<dbReference type="EMBL" id="KN832999">
    <property type="protein sequence ID" value="KIM81436.1"/>
    <property type="molecule type" value="Genomic_DNA"/>
</dbReference>
<sequence>MDFGSYRELVDLSLSFERKTLDARLLARDSYLTSVPGIVGGYSFVRLFLKQIEAIQFASDWNHKGLQKGGKKYKTDFTRTIYQSRTGKLPPDTRSSSTSELKAFRAFKLKQRWSITSQNYLLGLYKEYSASVLMDPTWDIEHMSHSSKTFPLVLKMLKESRVLTSQSS</sequence>
<keyword evidence="2" id="KW-1185">Reference proteome</keyword>
<evidence type="ECO:0000313" key="1">
    <source>
        <dbReference type="EMBL" id="KIM81436.1"/>
    </source>
</evidence>
<dbReference type="AlphaFoldDB" id="A0A0C3FQJ8"/>
<protein>
    <submittedName>
        <fullName evidence="1">Uncharacterized protein</fullName>
    </submittedName>
</protein>
<reference evidence="2" key="2">
    <citation type="submission" date="2015-01" db="EMBL/GenBank/DDBJ databases">
        <title>Evolutionary Origins and Diversification of the Mycorrhizal Mutualists.</title>
        <authorList>
            <consortium name="DOE Joint Genome Institute"/>
            <consortium name="Mycorrhizal Genomics Consortium"/>
            <person name="Kohler A."/>
            <person name="Kuo A."/>
            <person name="Nagy L.G."/>
            <person name="Floudas D."/>
            <person name="Copeland A."/>
            <person name="Barry K.W."/>
            <person name="Cichocki N."/>
            <person name="Veneault-Fourrey C."/>
            <person name="LaButti K."/>
            <person name="Lindquist E.A."/>
            <person name="Lipzen A."/>
            <person name="Lundell T."/>
            <person name="Morin E."/>
            <person name="Murat C."/>
            <person name="Riley R."/>
            <person name="Ohm R."/>
            <person name="Sun H."/>
            <person name="Tunlid A."/>
            <person name="Henrissat B."/>
            <person name="Grigoriev I.V."/>
            <person name="Hibbett D.S."/>
            <person name="Martin F."/>
        </authorList>
    </citation>
    <scope>NUCLEOTIDE SEQUENCE [LARGE SCALE GENOMIC DNA]</scope>
    <source>
        <strain evidence="2">F 1598</strain>
    </source>
</reference>
<dbReference type="Proteomes" id="UP000054166">
    <property type="component" value="Unassembled WGS sequence"/>
</dbReference>
<organism evidence="1 2">
    <name type="scientific">Piloderma croceum (strain F 1598)</name>
    <dbReference type="NCBI Taxonomy" id="765440"/>
    <lineage>
        <taxon>Eukaryota</taxon>
        <taxon>Fungi</taxon>
        <taxon>Dikarya</taxon>
        <taxon>Basidiomycota</taxon>
        <taxon>Agaricomycotina</taxon>
        <taxon>Agaricomycetes</taxon>
        <taxon>Agaricomycetidae</taxon>
        <taxon>Atheliales</taxon>
        <taxon>Atheliaceae</taxon>
        <taxon>Piloderma</taxon>
    </lineage>
</organism>